<feature type="compositionally biased region" description="Basic and acidic residues" evidence="1">
    <location>
        <begin position="582"/>
        <end position="596"/>
    </location>
</feature>
<dbReference type="Proteomes" id="UP000490939">
    <property type="component" value="Unassembled WGS sequence"/>
</dbReference>
<feature type="region of interest" description="Disordered" evidence="1">
    <location>
        <begin position="1"/>
        <end position="44"/>
    </location>
</feature>
<evidence type="ECO:0000256" key="1">
    <source>
        <dbReference type="SAM" id="MobiDB-lite"/>
    </source>
</evidence>
<feature type="region of interest" description="Disordered" evidence="1">
    <location>
        <begin position="544"/>
        <end position="683"/>
    </location>
</feature>
<evidence type="ECO:0000313" key="3">
    <source>
        <dbReference type="Proteomes" id="UP000490939"/>
    </source>
</evidence>
<feature type="compositionally biased region" description="Basic and acidic residues" evidence="1">
    <location>
        <begin position="648"/>
        <end position="657"/>
    </location>
</feature>
<feature type="compositionally biased region" description="Acidic residues" evidence="1">
    <location>
        <begin position="301"/>
        <end position="312"/>
    </location>
</feature>
<name>A0A8H3UE19_VENIN</name>
<feature type="region of interest" description="Disordered" evidence="1">
    <location>
        <begin position="290"/>
        <end position="312"/>
    </location>
</feature>
<reference evidence="2 3" key="1">
    <citation type="submission" date="2019-07" db="EMBL/GenBank/DDBJ databases">
        <title>Venturia inaequalis Genome Resource.</title>
        <authorList>
            <person name="Lichtner F.J."/>
        </authorList>
    </citation>
    <scope>NUCLEOTIDE SEQUENCE [LARGE SCALE GENOMIC DNA]</scope>
    <source>
        <strain evidence="2 3">DMI_063113</strain>
    </source>
</reference>
<protein>
    <submittedName>
        <fullName evidence="2">Uncharacterized protein</fullName>
    </submittedName>
</protein>
<feature type="compositionally biased region" description="Basic and acidic residues" evidence="1">
    <location>
        <begin position="291"/>
        <end position="300"/>
    </location>
</feature>
<dbReference type="AlphaFoldDB" id="A0A8H3UE19"/>
<dbReference type="EMBL" id="WNWR01000832">
    <property type="protein sequence ID" value="KAE9968459.1"/>
    <property type="molecule type" value="Genomic_DNA"/>
</dbReference>
<accession>A0A8H3UE19</accession>
<gene>
    <name evidence="2" type="ORF">EG327_011049</name>
</gene>
<organism evidence="2 3">
    <name type="scientific">Venturia inaequalis</name>
    <name type="common">Apple scab fungus</name>
    <dbReference type="NCBI Taxonomy" id="5025"/>
    <lineage>
        <taxon>Eukaryota</taxon>
        <taxon>Fungi</taxon>
        <taxon>Dikarya</taxon>
        <taxon>Ascomycota</taxon>
        <taxon>Pezizomycotina</taxon>
        <taxon>Dothideomycetes</taxon>
        <taxon>Pleosporomycetidae</taxon>
        <taxon>Venturiales</taxon>
        <taxon>Venturiaceae</taxon>
        <taxon>Venturia</taxon>
    </lineage>
</organism>
<feature type="compositionally biased region" description="Polar residues" evidence="1">
    <location>
        <begin position="27"/>
        <end position="36"/>
    </location>
</feature>
<sequence length="683" mass="76242">MATKRKSTSDATPAPRSPKRNREDSPIPTNSSSEPTNAFPILPQSTPTTLSISDKLLLKYLQGHGSEDPMYRDAIQLLLNSRLSFQFKPNRVLVAVGQTFGADAGVGDLLRGMPRGIKEEGIIFWIFSKLCKHVKSEAAVKEIVSVLLKGLPEVSSRAKILEDLAPELELEARFHEGGQEADITYAERDVRETQGIDDDIEEEEPSDGMTLKVEDLGTSLRLIPDKIDRCRALADIIRDAGLEAHDESRDSMMKTTGMLIETLLDTLGDTRTKTEVLGHVSLRAGVQLPKEFPDEGAKEDAESETVTEDEPETVIKDAYKDSPQPMQTPVGPKTPFERLETIVNSLDSDESRRHCIRRLAESLGLDFSRSEYPAETTTGMRAELDDQVGVPQPLRRQDNQDRLRQSPRRAVTACEHRFCDCRKPDEFPKNNFTKERCPIVELVCRVLNSTSIQLAGKTYGFDLTNSGFISRQVLTALQQSTDSHGGGGDNSRRKMLDRALRPFVFANFPLFPELSDCIDLAAYGKPCILDNVLHLRVDAIYPRVSPTGKTAPLPKNARRQTAAAPKPPRGAQNQIDRFPPPRFEKPTRTRSFETRFSEPLSPYPPQSPLEHHRSGTTYDLFPARPPSSRGQQQQQYDPARCPTSPRARSVEGGEYRRWPPPPLPFQGDDDDRVAPVAPMGPRY</sequence>
<proteinExistence type="predicted"/>
<evidence type="ECO:0000313" key="2">
    <source>
        <dbReference type="EMBL" id="KAE9968459.1"/>
    </source>
</evidence>
<comment type="caution">
    <text evidence="2">The sequence shown here is derived from an EMBL/GenBank/DDBJ whole genome shotgun (WGS) entry which is preliminary data.</text>
</comment>
<keyword evidence="3" id="KW-1185">Reference proteome</keyword>